<dbReference type="InterPro" id="IPR020901">
    <property type="entry name" value="Prtase_inh_Kunz-CS"/>
</dbReference>
<evidence type="ECO:0000256" key="1">
    <source>
        <dbReference type="SAM" id="MobiDB-lite"/>
    </source>
</evidence>
<dbReference type="CDD" id="cd00109">
    <property type="entry name" value="Kunitz-type"/>
    <property type="match status" value="2"/>
</dbReference>
<dbReference type="Proteomes" id="UP001608902">
    <property type="component" value="Unassembled WGS sequence"/>
</dbReference>
<gene>
    <name evidence="3" type="ORF">AB6A40_008968</name>
</gene>
<dbReference type="EMBL" id="JBGFUD010008866">
    <property type="protein sequence ID" value="MFH4982259.1"/>
    <property type="molecule type" value="Genomic_DNA"/>
</dbReference>
<dbReference type="PANTHER" id="PTHR46339">
    <property type="entry name" value="PROTEIN CBG15282-RELATED"/>
    <property type="match status" value="1"/>
</dbReference>
<feature type="compositionally biased region" description="Polar residues" evidence="1">
    <location>
        <begin position="112"/>
        <end position="126"/>
    </location>
</feature>
<dbReference type="SMART" id="SM00131">
    <property type="entry name" value="KU"/>
    <property type="match status" value="1"/>
</dbReference>
<dbReference type="InterPro" id="IPR028150">
    <property type="entry name" value="Lustrin_cystein"/>
</dbReference>
<feature type="region of interest" description="Disordered" evidence="1">
    <location>
        <begin position="96"/>
        <end position="126"/>
    </location>
</feature>
<feature type="compositionally biased region" description="Basic and acidic residues" evidence="1">
    <location>
        <begin position="100"/>
        <end position="109"/>
    </location>
</feature>
<dbReference type="InterPro" id="IPR036880">
    <property type="entry name" value="Kunitz_BPTI_sf"/>
</dbReference>
<dbReference type="SUPFAM" id="SSF57362">
    <property type="entry name" value="BPTI-like"/>
    <property type="match status" value="2"/>
</dbReference>
<dbReference type="AlphaFoldDB" id="A0ABD6EQK7"/>
<dbReference type="PROSITE" id="PS50279">
    <property type="entry name" value="BPTI_KUNITZ_2"/>
    <property type="match status" value="2"/>
</dbReference>
<dbReference type="Gene3D" id="4.10.410.10">
    <property type="entry name" value="Pancreatic trypsin inhibitor Kunitz domain"/>
    <property type="match status" value="2"/>
</dbReference>
<dbReference type="Pfam" id="PF14625">
    <property type="entry name" value="Lustrin_cystein"/>
    <property type="match status" value="2"/>
</dbReference>
<dbReference type="PROSITE" id="PS00280">
    <property type="entry name" value="BPTI_KUNITZ_1"/>
    <property type="match status" value="1"/>
</dbReference>
<accession>A0ABD6EQK7</accession>
<reference evidence="3 4" key="1">
    <citation type="submission" date="2024-08" db="EMBL/GenBank/DDBJ databases">
        <title>Gnathostoma spinigerum genome.</title>
        <authorList>
            <person name="Gonzalez-Bertolin B."/>
            <person name="Monzon S."/>
            <person name="Zaballos A."/>
            <person name="Jimenez P."/>
            <person name="Dekumyoy P."/>
            <person name="Varona S."/>
            <person name="Cuesta I."/>
            <person name="Sumanam S."/>
            <person name="Adisakwattana P."/>
            <person name="Gasser R.B."/>
            <person name="Hernandez-Gonzalez A."/>
            <person name="Young N.D."/>
            <person name="Perteguer M.J."/>
        </authorList>
    </citation>
    <scope>NUCLEOTIDE SEQUENCE [LARGE SCALE GENOMIC DNA]</scope>
    <source>
        <strain evidence="3">AL3</strain>
        <tissue evidence="3">Liver</tissue>
    </source>
</reference>
<keyword evidence="4" id="KW-1185">Reference proteome</keyword>
<feature type="domain" description="BPTI/Kunitz inhibitor" evidence="2">
    <location>
        <begin position="365"/>
        <end position="422"/>
    </location>
</feature>
<evidence type="ECO:0000313" key="3">
    <source>
        <dbReference type="EMBL" id="MFH4982259.1"/>
    </source>
</evidence>
<proteinExistence type="predicted"/>
<dbReference type="Pfam" id="PF00014">
    <property type="entry name" value="Kunitz_BPTI"/>
    <property type="match status" value="2"/>
</dbReference>
<organism evidence="3 4">
    <name type="scientific">Gnathostoma spinigerum</name>
    <dbReference type="NCBI Taxonomy" id="75299"/>
    <lineage>
        <taxon>Eukaryota</taxon>
        <taxon>Metazoa</taxon>
        <taxon>Ecdysozoa</taxon>
        <taxon>Nematoda</taxon>
        <taxon>Chromadorea</taxon>
        <taxon>Rhabditida</taxon>
        <taxon>Spirurina</taxon>
        <taxon>Gnathostomatomorpha</taxon>
        <taxon>Gnathostomatoidea</taxon>
        <taxon>Gnathostomatidae</taxon>
        <taxon>Gnathostoma</taxon>
    </lineage>
</organism>
<name>A0ABD6EQK7_9BILA</name>
<feature type="domain" description="BPTI/Kunitz inhibitor" evidence="2">
    <location>
        <begin position="1"/>
        <end position="32"/>
    </location>
</feature>
<feature type="non-terminal residue" evidence="3">
    <location>
        <position position="1"/>
    </location>
</feature>
<evidence type="ECO:0000313" key="4">
    <source>
        <dbReference type="Proteomes" id="UP001608902"/>
    </source>
</evidence>
<evidence type="ECO:0000259" key="2">
    <source>
        <dbReference type="PROSITE" id="PS50279"/>
    </source>
</evidence>
<dbReference type="SMART" id="SM00289">
    <property type="entry name" value="WR1"/>
    <property type="match status" value="2"/>
</dbReference>
<sequence>DTQSNVCRYFYYSGCQGNTNNFATELECINTCKRGVTTKRAPQASLCPDDHSPLGGYAPVLCGNGSESIACPKGWYCHSGVQDVCCPSGPTNNYGQKLPGGKDENDVRFSPRTPQSKTANQKSRSFNDITTTTEKTTTTFVMPRNMCPDGSDSLININSGQPHSCGTTFDGRPLCPSGYYCSIDIERDVRLCCPLRIRGIKIPPPPVLPPYFGHRSANPGEVIPRGSLPADELTTQAHFGLKPLTSKLTNELIGLSQDALSPQVMDKDQPTLPRKIDSTERNIIHHVEELEVVQSNQSSSAPYAHMMLKPAGKNYWSSRQSMPSSISSVDNADPSDGLQIDISETFDPFETIKETPKVIRDRSICHLRASEGRQCREDEIPSSSNLQYFYSKRDNRCKMYFYRGCGGTLNRFSSKKQCELLCMGS</sequence>
<protein>
    <recommendedName>
        <fullName evidence="2">BPTI/Kunitz inhibitor domain-containing protein</fullName>
    </recommendedName>
</protein>
<comment type="caution">
    <text evidence="3">The sequence shown here is derived from an EMBL/GenBank/DDBJ whole genome shotgun (WGS) entry which is preliminary data.</text>
</comment>
<dbReference type="InterPro" id="IPR053014">
    <property type="entry name" value="Cuticle_assoc_divergent"/>
</dbReference>
<dbReference type="InterPro" id="IPR006150">
    <property type="entry name" value="Cys_repeat_1"/>
</dbReference>
<dbReference type="InterPro" id="IPR002223">
    <property type="entry name" value="Kunitz_BPTI"/>
</dbReference>